<keyword evidence="2" id="KW-1185">Reference proteome</keyword>
<reference evidence="1" key="1">
    <citation type="submission" date="2022-03" db="EMBL/GenBank/DDBJ databases">
        <authorList>
            <person name="Alioto T."/>
            <person name="Alioto T."/>
            <person name="Gomez Garrido J."/>
        </authorList>
    </citation>
    <scope>NUCLEOTIDE SEQUENCE</scope>
</reference>
<dbReference type="PANTHER" id="PTHR21301">
    <property type="entry name" value="REVERSE TRANSCRIPTASE"/>
    <property type="match status" value="1"/>
</dbReference>
<proteinExistence type="predicted"/>
<name>A0AAD1QZH9_PELCU</name>
<evidence type="ECO:0000313" key="2">
    <source>
        <dbReference type="Proteomes" id="UP001295444"/>
    </source>
</evidence>
<dbReference type="AlphaFoldDB" id="A0AAD1QZH9"/>
<sequence length="163" mass="18480">MDVDKYLGMAERVLRDVETYRVLKYDPTDEFLFKYKEILEDGRSGGLLSGDEYEFILNRHPKIATFYCLPKVHKNLDEPSGSPIVSGVNNLTQNGSLYIDKVLRPLVETLPSYIRDTKQALNRPSNLKFSPTAQLCNLDVESLYSSIPHDRGIEHVGFSPTPS</sequence>
<gene>
    <name evidence="1" type="ORF">PECUL_23A009339</name>
</gene>
<accession>A0AAD1QZH9</accession>
<protein>
    <submittedName>
        <fullName evidence="1">Uncharacterized protein</fullName>
    </submittedName>
</protein>
<organism evidence="1 2">
    <name type="scientific">Pelobates cultripes</name>
    <name type="common">Western spadefoot toad</name>
    <dbReference type="NCBI Taxonomy" id="61616"/>
    <lineage>
        <taxon>Eukaryota</taxon>
        <taxon>Metazoa</taxon>
        <taxon>Chordata</taxon>
        <taxon>Craniata</taxon>
        <taxon>Vertebrata</taxon>
        <taxon>Euteleostomi</taxon>
        <taxon>Amphibia</taxon>
        <taxon>Batrachia</taxon>
        <taxon>Anura</taxon>
        <taxon>Pelobatoidea</taxon>
        <taxon>Pelobatidae</taxon>
        <taxon>Pelobates</taxon>
    </lineage>
</organism>
<dbReference type="PANTHER" id="PTHR21301:SF13">
    <property type="match status" value="1"/>
</dbReference>
<evidence type="ECO:0000313" key="1">
    <source>
        <dbReference type="EMBL" id="CAH2219502.1"/>
    </source>
</evidence>
<dbReference type="EMBL" id="OW240912">
    <property type="protein sequence ID" value="CAH2219502.1"/>
    <property type="molecule type" value="Genomic_DNA"/>
</dbReference>
<dbReference type="Proteomes" id="UP001295444">
    <property type="component" value="Chromosome 01"/>
</dbReference>